<keyword evidence="2" id="KW-1185">Reference proteome</keyword>
<evidence type="ECO:0000313" key="2">
    <source>
        <dbReference type="Proteomes" id="UP001430953"/>
    </source>
</evidence>
<evidence type="ECO:0000313" key="1">
    <source>
        <dbReference type="EMBL" id="KAL0118674.1"/>
    </source>
</evidence>
<reference evidence="1 2" key="1">
    <citation type="submission" date="2023-03" db="EMBL/GenBank/DDBJ databases">
        <title>High recombination rates correlate with genetic variation in Cardiocondyla obscurior ants.</title>
        <authorList>
            <person name="Errbii M."/>
        </authorList>
    </citation>
    <scope>NUCLEOTIDE SEQUENCE [LARGE SCALE GENOMIC DNA]</scope>
    <source>
        <strain evidence="1">Alpha-2009</strain>
        <tissue evidence="1">Whole body</tissue>
    </source>
</reference>
<name>A0AAW2FRR6_9HYME</name>
<proteinExistence type="predicted"/>
<sequence length="173" mass="19571">MAVSAASVRNCVAEAGNGENGGKSVIGNPAGAVQVKLDVRDSKFTFASYRQCSTLHICVPAYMLRHRCPTEMAEFSLYFLVAKYRIIVNVTHLSQTLRTLEREYLGCRVLWWPVRREAAINPRKVRNRRPSKQDGNKRISMLRCMSTEKKCSDIEAFNTPIVKDVSINSQRFA</sequence>
<organism evidence="1 2">
    <name type="scientific">Cardiocondyla obscurior</name>
    <dbReference type="NCBI Taxonomy" id="286306"/>
    <lineage>
        <taxon>Eukaryota</taxon>
        <taxon>Metazoa</taxon>
        <taxon>Ecdysozoa</taxon>
        <taxon>Arthropoda</taxon>
        <taxon>Hexapoda</taxon>
        <taxon>Insecta</taxon>
        <taxon>Pterygota</taxon>
        <taxon>Neoptera</taxon>
        <taxon>Endopterygota</taxon>
        <taxon>Hymenoptera</taxon>
        <taxon>Apocrita</taxon>
        <taxon>Aculeata</taxon>
        <taxon>Formicoidea</taxon>
        <taxon>Formicidae</taxon>
        <taxon>Myrmicinae</taxon>
        <taxon>Cardiocondyla</taxon>
    </lineage>
</organism>
<dbReference type="Proteomes" id="UP001430953">
    <property type="component" value="Unassembled WGS sequence"/>
</dbReference>
<dbReference type="EMBL" id="JADYXP020000008">
    <property type="protein sequence ID" value="KAL0118674.1"/>
    <property type="molecule type" value="Genomic_DNA"/>
</dbReference>
<protein>
    <submittedName>
        <fullName evidence="1">Uncharacterized protein</fullName>
    </submittedName>
</protein>
<gene>
    <name evidence="1" type="ORF">PUN28_009383</name>
</gene>
<accession>A0AAW2FRR6</accession>
<comment type="caution">
    <text evidence="1">The sequence shown here is derived from an EMBL/GenBank/DDBJ whole genome shotgun (WGS) entry which is preliminary data.</text>
</comment>
<dbReference type="AlphaFoldDB" id="A0AAW2FRR6"/>